<dbReference type="EMBL" id="CP037900">
    <property type="protein sequence ID" value="QBP10108.1"/>
    <property type="molecule type" value="Genomic_DNA"/>
</dbReference>
<dbReference type="Proteomes" id="UP000253772">
    <property type="component" value="Chromosome c1"/>
</dbReference>
<dbReference type="Pfam" id="PF10987">
    <property type="entry name" value="DUF2806"/>
    <property type="match status" value="1"/>
</dbReference>
<protein>
    <submittedName>
        <fullName evidence="1">TIGR03899 family protein</fullName>
    </submittedName>
</protein>
<organism evidence="1 2">
    <name type="scientific">Cupriavidus metallidurans</name>
    <dbReference type="NCBI Taxonomy" id="119219"/>
    <lineage>
        <taxon>Bacteria</taxon>
        <taxon>Pseudomonadati</taxon>
        <taxon>Pseudomonadota</taxon>
        <taxon>Betaproteobacteria</taxon>
        <taxon>Burkholderiales</taxon>
        <taxon>Burkholderiaceae</taxon>
        <taxon>Cupriavidus</taxon>
    </lineage>
</organism>
<evidence type="ECO:0000313" key="2">
    <source>
        <dbReference type="Proteomes" id="UP000253772"/>
    </source>
</evidence>
<reference evidence="1 2" key="1">
    <citation type="submission" date="2019-03" db="EMBL/GenBank/DDBJ databases">
        <title>Comparative insights into the high quality Complete genome sequence of highly metal resistant Cupriavidus metallidurans strain BS1 isolated from a gold-copper mine.</title>
        <authorList>
            <person name="Mazhar H.S."/>
            <person name="Rensing C."/>
        </authorList>
    </citation>
    <scope>NUCLEOTIDE SEQUENCE [LARGE SCALE GENOMIC DNA]</scope>
    <source>
        <strain evidence="1 2">BS1</strain>
    </source>
</reference>
<proteinExistence type="predicted"/>
<evidence type="ECO:0000313" key="1">
    <source>
        <dbReference type="EMBL" id="QBP10108.1"/>
    </source>
</evidence>
<gene>
    <name evidence="1" type="ORF">DDF84_010235</name>
</gene>
<dbReference type="RefSeq" id="WP_133258049.1">
    <property type="nucleotide sequence ID" value="NZ_CP037900.1"/>
</dbReference>
<dbReference type="InterPro" id="IPR021254">
    <property type="entry name" value="DUF2806"/>
</dbReference>
<accession>A0A482IMU6</accession>
<dbReference type="AlphaFoldDB" id="A0A482IMU6"/>
<dbReference type="OrthoDB" id="886161at2"/>
<name>A0A482IMU6_9BURK</name>
<dbReference type="NCBIfam" id="TIGR03899">
    <property type="entry name" value="TIGR03899 family protein"/>
    <property type="match status" value="1"/>
</dbReference>
<sequence length="311" mass="34731">MEDLLGLGKGAEKLISVVERAIGAVYRPYGIKREADAEDYRRRLLDAAKRDARGKNIVESAKATIKADIILAEGRRDLEMRMQARLRHEALREQQNIENVVVGAFENIQPDVSAENVDDDWIAGFFEHVRTVSNTEMQALWSSVLALEVGAPGSFSPRSLNVLRKITRREAGAFQVACQLASSMFDEASRRSIFCGAYRPNWMSVVESPKIELSDFGLSFLDRVNLSNIGLIYEDELVNVKGMPRGSKLLMRFASTRLSLVAKRDNIKLNSYSMTPVGSELSALIAPEENSEYIVAMRDSLSKFFDISDAD</sequence>